<reference evidence="5" key="1">
    <citation type="submission" date="2016-10" db="EMBL/GenBank/DDBJ databases">
        <authorList>
            <person name="Varghese N."/>
            <person name="Submissions S."/>
        </authorList>
    </citation>
    <scope>NUCLEOTIDE SEQUENCE [LARGE SCALE GENOMIC DNA]</scope>
    <source>
        <strain evidence="5">DSM 21424</strain>
    </source>
</reference>
<feature type="transmembrane region" description="Helical" evidence="1">
    <location>
        <begin position="72"/>
        <end position="91"/>
    </location>
</feature>
<dbReference type="Pfam" id="PF19040">
    <property type="entry name" value="SGNH"/>
    <property type="match status" value="1"/>
</dbReference>
<feature type="transmembrane region" description="Helical" evidence="1">
    <location>
        <begin position="274"/>
        <end position="295"/>
    </location>
</feature>
<protein>
    <submittedName>
        <fullName evidence="4">Peptidoglycan/LPS O-acetylase OafA/YrhL, contains acyltransferase and SGNH-hydrolase domains</fullName>
    </submittedName>
</protein>
<evidence type="ECO:0000259" key="3">
    <source>
        <dbReference type="Pfam" id="PF19040"/>
    </source>
</evidence>
<dbReference type="Proteomes" id="UP000198922">
    <property type="component" value="Unassembled WGS sequence"/>
</dbReference>
<gene>
    <name evidence="4" type="ORF">SAMN04488567_3561</name>
</gene>
<feature type="transmembrane region" description="Helical" evidence="1">
    <location>
        <begin position="103"/>
        <end position="123"/>
    </location>
</feature>
<feature type="transmembrane region" description="Helical" evidence="1">
    <location>
        <begin position="343"/>
        <end position="365"/>
    </location>
</feature>
<dbReference type="Pfam" id="PF01757">
    <property type="entry name" value="Acyl_transf_3"/>
    <property type="match status" value="1"/>
</dbReference>
<feature type="transmembrane region" description="Helical" evidence="1">
    <location>
        <begin position="215"/>
        <end position="235"/>
    </location>
</feature>
<evidence type="ECO:0000313" key="5">
    <source>
        <dbReference type="Proteomes" id="UP000198922"/>
    </source>
</evidence>
<sequence length="663" mass="71426">MRYRPEIDGLRAVAVLPVILFHAGTPGFGGGFVGVDVFFVVSGYLITSILVADLQGGRFSILTFYERRARRILPALMLTLALSLPVAVAWMTPAQLADFAKALVATGVFASNVLFWMESGYFARAAELNPLLHTWSLAVEEQFYLLFPPLLWLLWRLPRRWLRPALWALAAASFALCQWLMRADASAAFYLAPARGWELLAGALCALAARPGPRAAAPLAALGLGLILAGIALIGPRTPFPSTWALLPVLGTVLVILGAGPGNAAGRLLATRPLVAIGLISYSAYLLHQPILAFARLRSGTTLSEPAMLGLALASLPLAWLSWRFVEAPFRGRVPRLLPDQALLLSVSAASLAAVVGLGLGGHVARGWWHERFPRIAAIERAAAPADPELTCSFGQRIDPEAAAACLARAGPRAAVLLGDSHAAAIAEAFHAEARARGLVPVSFHHNGCFPVPGFVRLPLEDRRHRSCERFKRTAFAALEEAGGPVVVMTRWALNLESRHFDNGLGGREQGRPVEIAAIAADGDPARDADLALVAEHRLRALAARHALLLIGPFPEAGWNVPELVAGRLRRGVEVERLGTGKDRFRERNARVHALFAALSPSPRIGVVEIASLFCESAPDGLCLNYDHGRLYYRDDDHPTAIAARMIATRALDALDARRQAAR</sequence>
<keyword evidence="1" id="KW-1133">Transmembrane helix</keyword>
<evidence type="ECO:0000259" key="2">
    <source>
        <dbReference type="Pfam" id="PF01757"/>
    </source>
</evidence>
<dbReference type="GO" id="GO:0016747">
    <property type="term" value="F:acyltransferase activity, transferring groups other than amino-acyl groups"/>
    <property type="evidence" value="ECO:0007669"/>
    <property type="project" value="InterPro"/>
</dbReference>
<feature type="transmembrane region" description="Helical" evidence="1">
    <location>
        <begin position="242"/>
        <end position="262"/>
    </location>
</feature>
<feature type="transmembrane region" description="Helical" evidence="1">
    <location>
        <begin position="307"/>
        <end position="323"/>
    </location>
</feature>
<evidence type="ECO:0000313" key="4">
    <source>
        <dbReference type="EMBL" id="SDF17315.1"/>
    </source>
</evidence>
<dbReference type="GO" id="GO:0016020">
    <property type="term" value="C:membrane"/>
    <property type="evidence" value="ECO:0007669"/>
    <property type="project" value="TreeGrafter"/>
</dbReference>
<dbReference type="RefSeq" id="WP_090114193.1">
    <property type="nucleotide sequence ID" value="NZ_FNAT01000008.1"/>
</dbReference>
<dbReference type="STRING" id="521013.SAMN04488567_3561"/>
<keyword evidence="4" id="KW-0808">Transferase</keyword>
<dbReference type="InterPro" id="IPR050879">
    <property type="entry name" value="Acyltransferase_3"/>
</dbReference>
<keyword evidence="1" id="KW-0812">Transmembrane</keyword>
<feature type="transmembrane region" description="Helical" evidence="1">
    <location>
        <begin position="31"/>
        <end position="52"/>
    </location>
</feature>
<keyword evidence="4" id="KW-0378">Hydrolase</keyword>
<proteinExistence type="predicted"/>
<evidence type="ECO:0000256" key="1">
    <source>
        <dbReference type="SAM" id="Phobius"/>
    </source>
</evidence>
<dbReference type="AlphaFoldDB" id="A0A1G7IXH4"/>
<accession>A0A1G7IXH4</accession>
<feature type="transmembrane region" description="Helical" evidence="1">
    <location>
        <begin position="7"/>
        <end position="25"/>
    </location>
</feature>
<dbReference type="OrthoDB" id="9796461at2"/>
<name>A0A1G7IXH4_9RHOB</name>
<feature type="domain" description="SGNH" evidence="3">
    <location>
        <begin position="392"/>
        <end position="649"/>
    </location>
</feature>
<keyword evidence="1" id="KW-0472">Membrane</keyword>
<organism evidence="4 5">
    <name type="scientific">Limimaricola pyoseonensis</name>
    <dbReference type="NCBI Taxonomy" id="521013"/>
    <lineage>
        <taxon>Bacteria</taxon>
        <taxon>Pseudomonadati</taxon>
        <taxon>Pseudomonadota</taxon>
        <taxon>Alphaproteobacteria</taxon>
        <taxon>Rhodobacterales</taxon>
        <taxon>Paracoccaceae</taxon>
        <taxon>Limimaricola</taxon>
    </lineage>
</organism>
<dbReference type="GO" id="GO:0009103">
    <property type="term" value="P:lipopolysaccharide biosynthetic process"/>
    <property type="evidence" value="ECO:0007669"/>
    <property type="project" value="TreeGrafter"/>
</dbReference>
<keyword evidence="5" id="KW-1185">Reference proteome</keyword>
<dbReference type="InterPro" id="IPR002656">
    <property type="entry name" value="Acyl_transf_3_dom"/>
</dbReference>
<dbReference type="GO" id="GO:0016787">
    <property type="term" value="F:hydrolase activity"/>
    <property type="evidence" value="ECO:0007669"/>
    <property type="project" value="UniProtKB-KW"/>
</dbReference>
<feature type="domain" description="Acyltransferase 3" evidence="2">
    <location>
        <begin position="5"/>
        <end position="323"/>
    </location>
</feature>
<dbReference type="InterPro" id="IPR043968">
    <property type="entry name" value="SGNH"/>
</dbReference>
<dbReference type="PANTHER" id="PTHR23028:SF53">
    <property type="entry name" value="ACYL_TRANSF_3 DOMAIN-CONTAINING PROTEIN"/>
    <property type="match status" value="1"/>
</dbReference>
<dbReference type="PANTHER" id="PTHR23028">
    <property type="entry name" value="ACETYLTRANSFERASE"/>
    <property type="match status" value="1"/>
</dbReference>
<keyword evidence="4" id="KW-0012">Acyltransferase</keyword>
<dbReference type="EMBL" id="FNAT01000008">
    <property type="protein sequence ID" value="SDF17315.1"/>
    <property type="molecule type" value="Genomic_DNA"/>
</dbReference>